<keyword evidence="1" id="KW-0255">Endonuclease</keyword>
<proteinExistence type="predicted"/>
<organism evidence="1 2">
    <name type="scientific">Gigaspora margarita</name>
    <dbReference type="NCBI Taxonomy" id="4874"/>
    <lineage>
        <taxon>Eukaryota</taxon>
        <taxon>Fungi</taxon>
        <taxon>Fungi incertae sedis</taxon>
        <taxon>Mucoromycota</taxon>
        <taxon>Glomeromycotina</taxon>
        <taxon>Glomeromycetes</taxon>
        <taxon>Diversisporales</taxon>
        <taxon>Gigasporaceae</taxon>
        <taxon>Gigaspora</taxon>
    </lineage>
</organism>
<dbReference type="Proteomes" id="UP000439903">
    <property type="component" value="Unassembled WGS sequence"/>
</dbReference>
<dbReference type="OrthoDB" id="5779169at2759"/>
<keyword evidence="1" id="KW-0540">Nuclease</keyword>
<dbReference type="EMBL" id="WTPW01002336">
    <property type="protein sequence ID" value="KAF0386121.1"/>
    <property type="molecule type" value="Genomic_DNA"/>
</dbReference>
<evidence type="ECO:0000313" key="1">
    <source>
        <dbReference type="EMBL" id="KAF0386121.1"/>
    </source>
</evidence>
<protein>
    <submittedName>
        <fullName evidence="1">Flap endonuclease-1</fullName>
    </submittedName>
</protein>
<reference evidence="1 2" key="1">
    <citation type="journal article" date="2019" name="Environ. Microbiol.">
        <title>At the nexus of three kingdoms: the genome of the mycorrhizal fungus Gigaspora margarita provides insights into plant, endobacterial and fungal interactions.</title>
        <authorList>
            <person name="Venice F."/>
            <person name="Ghignone S."/>
            <person name="Salvioli di Fossalunga A."/>
            <person name="Amselem J."/>
            <person name="Novero M."/>
            <person name="Xianan X."/>
            <person name="Sedzielewska Toro K."/>
            <person name="Morin E."/>
            <person name="Lipzen A."/>
            <person name="Grigoriev I.V."/>
            <person name="Henrissat B."/>
            <person name="Martin F.M."/>
            <person name="Bonfante P."/>
        </authorList>
    </citation>
    <scope>NUCLEOTIDE SEQUENCE [LARGE SCALE GENOMIC DNA]</scope>
    <source>
        <strain evidence="1 2">BEG34</strain>
    </source>
</reference>
<keyword evidence="2" id="KW-1185">Reference proteome</keyword>
<dbReference type="GO" id="GO:0004519">
    <property type="term" value="F:endonuclease activity"/>
    <property type="evidence" value="ECO:0007669"/>
    <property type="project" value="UniProtKB-KW"/>
</dbReference>
<dbReference type="AlphaFoldDB" id="A0A8H3X142"/>
<accession>A0A8H3X142</accession>
<comment type="caution">
    <text evidence="1">The sequence shown here is derived from an EMBL/GenBank/DDBJ whole genome shotgun (WGS) entry which is preliminary data.</text>
</comment>
<name>A0A8H3X142_GIGMA</name>
<evidence type="ECO:0000313" key="2">
    <source>
        <dbReference type="Proteomes" id="UP000439903"/>
    </source>
</evidence>
<keyword evidence="1" id="KW-0378">Hydrolase</keyword>
<gene>
    <name evidence="1" type="ORF">F8M41_011404</name>
</gene>
<sequence length="98" mass="11393">MPLSITLEEVIPSKQILNIEDVISVKRKTIIQISSKKYPNFKPSADDIKLKKEMEDMVMMTLKDLASPSNDKTFTKVQRGITQIEYRLVEILENYQMM</sequence>